<reference evidence="4" key="1">
    <citation type="submission" date="2021-06" db="EMBL/GenBank/DDBJ databases">
        <authorList>
            <person name="Hodson N. C."/>
            <person name="Mongue J. A."/>
            <person name="Jaron S. K."/>
        </authorList>
    </citation>
    <scope>NUCLEOTIDE SEQUENCE</scope>
</reference>
<dbReference type="PANTHER" id="PTHR46320">
    <property type="entry name" value="GLYCEROPHOSPHODIESTER PHOSPHODIESTERASE 1"/>
    <property type="match status" value="1"/>
</dbReference>
<gene>
    <name evidence="4" type="ORF">AFUS01_LOCUS8776</name>
</gene>
<evidence type="ECO:0000256" key="1">
    <source>
        <dbReference type="SAM" id="MobiDB-lite"/>
    </source>
</evidence>
<dbReference type="GO" id="GO:0005886">
    <property type="term" value="C:plasma membrane"/>
    <property type="evidence" value="ECO:0007669"/>
    <property type="project" value="TreeGrafter"/>
</dbReference>
<protein>
    <recommendedName>
        <fullName evidence="3">GP-PDE domain-containing protein</fullName>
    </recommendedName>
</protein>
<proteinExistence type="predicted"/>
<dbReference type="GO" id="GO:0070291">
    <property type="term" value="P:N-acylethanolamine metabolic process"/>
    <property type="evidence" value="ECO:0007669"/>
    <property type="project" value="TreeGrafter"/>
</dbReference>
<dbReference type="Proteomes" id="UP000708208">
    <property type="component" value="Unassembled WGS sequence"/>
</dbReference>
<keyword evidence="5" id="KW-1185">Reference proteome</keyword>
<accession>A0A8J2JIH2</accession>
<comment type="caution">
    <text evidence="4">The sequence shown here is derived from an EMBL/GenBank/DDBJ whole genome shotgun (WGS) entry which is preliminary data.</text>
</comment>
<feature type="domain" description="GP-PDE" evidence="3">
    <location>
        <begin position="186"/>
        <end position="466"/>
    </location>
</feature>
<evidence type="ECO:0000256" key="2">
    <source>
        <dbReference type="SAM" id="Phobius"/>
    </source>
</evidence>
<dbReference type="Pfam" id="PF03009">
    <property type="entry name" value="GDPD"/>
    <property type="match status" value="1"/>
</dbReference>
<evidence type="ECO:0000313" key="5">
    <source>
        <dbReference type="Proteomes" id="UP000708208"/>
    </source>
</evidence>
<evidence type="ECO:0000259" key="3">
    <source>
        <dbReference type="PROSITE" id="PS51704"/>
    </source>
</evidence>
<dbReference type="GO" id="GO:0006580">
    <property type="term" value="P:ethanolamine metabolic process"/>
    <property type="evidence" value="ECO:0007669"/>
    <property type="project" value="TreeGrafter"/>
</dbReference>
<dbReference type="PROSITE" id="PS51704">
    <property type="entry name" value="GP_PDE"/>
    <property type="match status" value="1"/>
</dbReference>
<keyword evidence="2" id="KW-1133">Transmembrane helix</keyword>
<evidence type="ECO:0000313" key="4">
    <source>
        <dbReference type="EMBL" id="CAG7719452.1"/>
    </source>
</evidence>
<dbReference type="InterPro" id="IPR030395">
    <property type="entry name" value="GP_PDE_dom"/>
</dbReference>
<organism evidence="4 5">
    <name type="scientific">Allacma fusca</name>
    <dbReference type="NCBI Taxonomy" id="39272"/>
    <lineage>
        <taxon>Eukaryota</taxon>
        <taxon>Metazoa</taxon>
        <taxon>Ecdysozoa</taxon>
        <taxon>Arthropoda</taxon>
        <taxon>Hexapoda</taxon>
        <taxon>Collembola</taxon>
        <taxon>Symphypleona</taxon>
        <taxon>Sminthuridae</taxon>
        <taxon>Allacma</taxon>
    </lineage>
</organism>
<keyword evidence="2" id="KW-0472">Membrane</keyword>
<feature type="transmembrane region" description="Helical" evidence="2">
    <location>
        <begin position="20"/>
        <end position="38"/>
    </location>
</feature>
<dbReference type="PANTHER" id="PTHR46320:SF1">
    <property type="entry name" value="GLYCEROPHOSPHODIESTER PHOSPHODIESTERASE 1"/>
    <property type="match status" value="1"/>
</dbReference>
<dbReference type="OrthoDB" id="197419at2759"/>
<name>A0A8J2JIH2_9HEXA</name>
<feature type="transmembrane region" description="Helical" evidence="2">
    <location>
        <begin position="50"/>
        <end position="78"/>
    </location>
</feature>
<keyword evidence="2" id="KW-0812">Transmembrane</keyword>
<dbReference type="AlphaFoldDB" id="A0A8J2JIH2"/>
<feature type="region of interest" description="Disordered" evidence="1">
    <location>
        <begin position="463"/>
        <end position="482"/>
    </location>
</feature>
<sequence>MAGVVNMEELGALLQMGMRILPAPLSSPAGGSIVTTFISCSRFWMMFYAFWLLFMDMFFTIFPTTLIFISILTLILHYTRIPTPPNQFVHAVFGMDPNIAMNNPAADDNRKSWTSASTIARQLANQVMDSAINYGQSSTNPTVIAGLSALKNTSVGKSSGKDGFTTPTPDLILEQGLISSKNEAPLPVIGHRGAGADVPENCLGALEYCKEKGCDFVFFDVSLTKDNVGVLFRDEDLVRMAGINKKLKLLTWGQVKNVDVSTLHNHKDKFKGQKTIPSLESALDTCIDLNLKFFINVVDSSDEMIEVVCNAYKTRKALYSMAAVTSFHWKVIYEIRKRDPKIIGCLAFPLSQESKFGKLNLLSKAGNHLLQSSGVSFIEWWHQCYDNFLDWFLENFLWWYLGLTAIFIHKDGISKNEIRDWGLRGIRVFLWMVDNKEEKSYVNKALKVGYLTDTIENDPVLISRNANKGSSPKGKNKKGPNVSLAETAPLEDYLTSDDSLHSIVPSPQESQIPNAYLQQMLNRAAAKLH</sequence>
<dbReference type="GO" id="GO:0008889">
    <property type="term" value="F:glycerophosphodiester phosphodiesterase activity"/>
    <property type="evidence" value="ECO:0007669"/>
    <property type="project" value="TreeGrafter"/>
</dbReference>
<dbReference type="GO" id="GO:0006644">
    <property type="term" value="P:phospholipid metabolic process"/>
    <property type="evidence" value="ECO:0007669"/>
    <property type="project" value="TreeGrafter"/>
</dbReference>
<dbReference type="EMBL" id="CAJVCH010061514">
    <property type="protein sequence ID" value="CAG7719452.1"/>
    <property type="molecule type" value="Genomic_DNA"/>
</dbReference>